<sequence length="180" mass="19246">MKIALPAKVKVPREVLIGIGILLLVALLIFAGWSLYKEMDRAARTTSLNEAIAGSQEVLLPLNTDISALLTSLSDRPSPTACDAYMLRLRALADQGTVLTAVHRTEVAGVDAPLSVAAAQGAYLDALEHLNRAFALWGAAADAYFRDDYDGAQASIDRADGEWQAYLQSIGDYRRIAAGG</sequence>
<keyword evidence="1" id="KW-1133">Transmembrane helix</keyword>
<accession>A0A7K4HN59</accession>
<dbReference type="EMBL" id="JABXWR010000001">
    <property type="protein sequence ID" value="NVO66711.1"/>
    <property type="molecule type" value="Genomic_DNA"/>
</dbReference>
<reference evidence="2 3" key="1">
    <citation type="submission" date="2020-06" db="EMBL/GenBank/DDBJ databases">
        <title>Methanofollis fontis sp. nov., a methanogen isolated from marine sediments near a cold seep at Four-Way Closure Ridge offshore southwestern Taiwan.</title>
        <authorList>
            <person name="Chen S.-C."/>
            <person name="Teng N.-H."/>
            <person name="Lin Y.-S."/>
            <person name="Lai M.-C."/>
            <person name="Chen H.-H."/>
            <person name="Wang C.-C."/>
        </authorList>
    </citation>
    <scope>NUCLEOTIDE SEQUENCE [LARGE SCALE GENOMIC DNA]</scope>
    <source>
        <strain evidence="2 3">DSM 2702</strain>
    </source>
</reference>
<organism evidence="2 3">
    <name type="scientific">Methanofollis tationis</name>
    <dbReference type="NCBI Taxonomy" id="81417"/>
    <lineage>
        <taxon>Archaea</taxon>
        <taxon>Methanobacteriati</taxon>
        <taxon>Methanobacteriota</taxon>
        <taxon>Stenosarchaea group</taxon>
        <taxon>Methanomicrobia</taxon>
        <taxon>Methanomicrobiales</taxon>
        <taxon>Methanomicrobiaceae</taxon>
        <taxon>Methanofollis</taxon>
    </lineage>
</organism>
<keyword evidence="3" id="KW-1185">Reference proteome</keyword>
<feature type="transmembrane region" description="Helical" evidence="1">
    <location>
        <begin position="15"/>
        <end position="36"/>
    </location>
</feature>
<name>A0A7K4HN59_9EURY</name>
<proteinExistence type="predicted"/>
<dbReference type="Proteomes" id="UP000570823">
    <property type="component" value="Unassembled WGS sequence"/>
</dbReference>
<gene>
    <name evidence="2" type="ORF">HWN36_05160</name>
</gene>
<keyword evidence="1" id="KW-0812">Transmembrane</keyword>
<comment type="caution">
    <text evidence="2">The sequence shown here is derived from an EMBL/GenBank/DDBJ whole genome shotgun (WGS) entry which is preliminary data.</text>
</comment>
<protein>
    <submittedName>
        <fullName evidence="2">Uncharacterized protein</fullName>
    </submittedName>
</protein>
<evidence type="ECO:0000313" key="2">
    <source>
        <dbReference type="EMBL" id="NVO66711.1"/>
    </source>
</evidence>
<keyword evidence="1" id="KW-0472">Membrane</keyword>
<dbReference type="AlphaFoldDB" id="A0A7K4HN59"/>
<dbReference type="OrthoDB" id="111887at2157"/>
<evidence type="ECO:0000256" key="1">
    <source>
        <dbReference type="SAM" id="Phobius"/>
    </source>
</evidence>
<evidence type="ECO:0000313" key="3">
    <source>
        <dbReference type="Proteomes" id="UP000570823"/>
    </source>
</evidence>
<dbReference type="RefSeq" id="WP_176788381.1">
    <property type="nucleotide sequence ID" value="NZ_JABXWR010000001.1"/>
</dbReference>